<keyword evidence="3 6" id="KW-0812">Transmembrane</keyword>
<evidence type="ECO:0000256" key="6">
    <source>
        <dbReference type="SAM" id="Phobius"/>
    </source>
</evidence>
<reference evidence="8 9" key="1">
    <citation type="submission" date="2016-04" db="EMBL/GenBank/DDBJ databases">
        <authorList>
            <person name="Evans L.H."/>
            <person name="Alamgir A."/>
            <person name="Owens N."/>
            <person name="Weber N.D."/>
            <person name="Virtaneva K."/>
            <person name="Barbian K."/>
            <person name="Babar A."/>
            <person name="Rosenke K."/>
        </authorList>
    </citation>
    <scope>NUCLEOTIDE SEQUENCE [LARGE SCALE GENOMIC DNA]</scope>
    <source>
        <strain evidence="8 9">IFM 0406</strain>
    </source>
</reference>
<feature type="transmembrane region" description="Helical" evidence="6">
    <location>
        <begin position="159"/>
        <end position="180"/>
    </location>
</feature>
<feature type="transmembrane region" description="Helical" evidence="6">
    <location>
        <begin position="276"/>
        <end position="295"/>
    </location>
</feature>
<dbReference type="PANTHER" id="PTHR32322:SF2">
    <property type="entry name" value="EAMA DOMAIN-CONTAINING PROTEIN"/>
    <property type="match status" value="1"/>
</dbReference>
<name>A0A164IYW8_9NOCA</name>
<sequence>MIRPGQEKTVKRIYSVNVWISVGFVIMWSSGFIGARLGAHEAGTYPLLMWRFVIAAAILVAVQLFRRTPRMSPRDIVVQIAVGILGVGGIALGTVKAIELGVGAGTVALIAALQPIVSSAVAGPVLGEQVSRRQWAGLIVGLAGVALVVGGDLGRPHDAPWWAFGLPFAGMAGLVAATMLERRAGAHTDLTGGLTVQCVASAVLFTVLSLVAGEGAPPGDGTFWLAVGWFAVSIFGGYGFYWLGVRRMSIARMTSLIYLTPPTIALWALLMFGDRIAPLAIVGMAVCLLSVLLALQPESEPEKVPEHDPASELLNIREQ</sequence>
<dbReference type="EMBL" id="LWGR01000016">
    <property type="protein sequence ID" value="KZM69873.1"/>
    <property type="molecule type" value="Genomic_DNA"/>
</dbReference>
<comment type="caution">
    <text evidence="8">The sequence shown here is derived from an EMBL/GenBank/DDBJ whole genome shotgun (WGS) entry which is preliminary data.</text>
</comment>
<feature type="transmembrane region" description="Helical" evidence="6">
    <location>
        <begin position="223"/>
        <end position="243"/>
    </location>
</feature>
<dbReference type="Proteomes" id="UP000076512">
    <property type="component" value="Unassembled WGS sequence"/>
</dbReference>
<feature type="transmembrane region" description="Helical" evidence="6">
    <location>
        <begin position="135"/>
        <end position="153"/>
    </location>
</feature>
<dbReference type="PANTHER" id="PTHR32322">
    <property type="entry name" value="INNER MEMBRANE TRANSPORTER"/>
    <property type="match status" value="1"/>
</dbReference>
<dbReference type="InterPro" id="IPR037185">
    <property type="entry name" value="EmrE-like"/>
</dbReference>
<keyword evidence="5 6" id="KW-0472">Membrane</keyword>
<dbReference type="STRING" id="455432.AWN90_04500"/>
<feature type="transmembrane region" description="Helical" evidence="6">
    <location>
        <begin position="12"/>
        <end position="35"/>
    </location>
</feature>
<dbReference type="InterPro" id="IPR000620">
    <property type="entry name" value="EamA_dom"/>
</dbReference>
<feature type="domain" description="EamA" evidence="7">
    <location>
        <begin position="22"/>
        <end position="149"/>
    </location>
</feature>
<feature type="transmembrane region" description="Helical" evidence="6">
    <location>
        <begin position="101"/>
        <end position="123"/>
    </location>
</feature>
<organism evidence="8 9">
    <name type="scientific">Nocardia terpenica</name>
    <dbReference type="NCBI Taxonomy" id="455432"/>
    <lineage>
        <taxon>Bacteria</taxon>
        <taxon>Bacillati</taxon>
        <taxon>Actinomycetota</taxon>
        <taxon>Actinomycetes</taxon>
        <taxon>Mycobacteriales</taxon>
        <taxon>Nocardiaceae</taxon>
        <taxon>Nocardia</taxon>
    </lineage>
</organism>
<feature type="transmembrane region" description="Helical" evidence="6">
    <location>
        <begin position="250"/>
        <end position="270"/>
    </location>
</feature>
<dbReference type="SUPFAM" id="SSF103481">
    <property type="entry name" value="Multidrug resistance efflux transporter EmrE"/>
    <property type="match status" value="2"/>
</dbReference>
<evidence type="ECO:0000256" key="1">
    <source>
        <dbReference type="ARBA" id="ARBA00004141"/>
    </source>
</evidence>
<comment type="subcellular location">
    <subcellularLocation>
        <location evidence="1">Membrane</location>
        <topology evidence="1">Multi-pass membrane protein</topology>
    </subcellularLocation>
</comment>
<evidence type="ECO:0000313" key="9">
    <source>
        <dbReference type="Proteomes" id="UP000076512"/>
    </source>
</evidence>
<keyword evidence="4 6" id="KW-1133">Transmembrane helix</keyword>
<evidence type="ECO:0000256" key="5">
    <source>
        <dbReference type="ARBA" id="ARBA00023136"/>
    </source>
</evidence>
<evidence type="ECO:0000313" key="8">
    <source>
        <dbReference type="EMBL" id="KZM69873.1"/>
    </source>
</evidence>
<feature type="transmembrane region" description="Helical" evidence="6">
    <location>
        <begin position="192"/>
        <end position="211"/>
    </location>
</feature>
<protein>
    <recommendedName>
        <fullName evidence="7">EamA domain-containing protein</fullName>
    </recommendedName>
</protein>
<evidence type="ECO:0000256" key="4">
    <source>
        <dbReference type="ARBA" id="ARBA00022989"/>
    </source>
</evidence>
<comment type="similarity">
    <text evidence="2">Belongs to the EamA transporter family.</text>
</comment>
<dbReference type="Pfam" id="PF00892">
    <property type="entry name" value="EamA"/>
    <property type="match status" value="2"/>
</dbReference>
<keyword evidence="9" id="KW-1185">Reference proteome</keyword>
<dbReference type="InterPro" id="IPR050638">
    <property type="entry name" value="AA-Vitamin_Transporters"/>
</dbReference>
<accession>A0A164IYW8</accession>
<gene>
    <name evidence="8" type="ORF">AWN90_04500</name>
</gene>
<feature type="domain" description="EamA" evidence="7">
    <location>
        <begin position="175"/>
        <end position="295"/>
    </location>
</feature>
<evidence type="ECO:0000259" key="7">
    <source>
        <dbReference type="Pfam" id="PF00892"/>
    </source>
</evidence>
<proteinExistence type="inferred from homology"/>
<evidence type="ECO:0000256" key="3">
    <source>
        <dbReference type="ARBA" id="ARBA00022692"/>
    </source>
</evidence>
<feature type="transmembrane region" description="Helical" evidence="6">
    <location>
        <begin position="77"/>
        <end position="95"/>
    </location>
</feature>
<dbReference type="AlphaFoldDB" id="A0A164IYW8"/>
<feature type="transmembrane region" description="Helical" evidence="6">
    <location>
        <begin position="47"/>
        <end position="65"/>
    </location>
</feature>
<dbReference type="GO" id="GO:0016020">
    <property type="term" value="C:membrane"/>
    <property type="evidence" value="ECO:0007669"/>
    <property type="project" value="UniProtKB-SubCell"/>
</dbReference>
<evidence type="ECO:0000256" key="2">
    <source>
        <dbReference type="ARBA" id="ARBA00007362"/>
    </source>
</evidence>